<evidence type="ECO:0000259" key="4">
    <source>
        <dbReference type="PROSITE" id="PS01124"/>
    </source>
</evidence>
<dbReference type="Proteomes" id="UP001240984">
    <property type="component" value="Unassembled WGS sequence"/>
</dbReference>
<comment type="caution">
    <text evidence="5">The sequence shown here is derived from an EMBL/GenBank/DDBJ whole genome shotgun (WGS) entry which is preliminary data.</text>
</comment>
<dbReference type="Gene3D" id="1.10.10.60">
    <property type="entry name" value="Homeodomain-like"/>
    <property type="match status" value="1"/>
</dbReference>
<dbReference type="EMBL" id="JAUSRA010000001">
    <property type="protein sequence ID" value="MDP9794184.1"/>
    <property type="molecule type" value="Genomic_DNA"/>
</dbReference>
<keyword evidence="6" id="KW-1185">Reference proteome</keyword>
<name>A0ABT9MRW7_9ACTN</name>
<proteinExistence type="predicted"/>
<evidence type="ECO:0000313" key="6">
    <source>
        <dbReference type="Proteomes" id="UP001240984"/>
    </source>
</evidence>
<evidence type="ECO:0000256" key="1">
    <source>
        <dbReference type="ARBA" id="ARBA00023015"/>
    </source>
</evidence>
<keyword evidence="2" id="KW-0238">DNA-binding</keyword>
<dbReference type="Pfam" id="PF12833">
    <property type="entry name" value="HTH_18"/>
    <property type="match status" value="1"/>
</dbReference>
<evidence type="ECO:0000256" key="2">
    <source>
        <dbReference type="ARBA" id="ARBA00023125"/>
    </source>
</evidence>
<dbReference type="InterPro" id="IPR009057">
    <property type="entry name" value="Homeodomain-like_sf"/>
</dbReference>
<keyword evidence="3" id="KW-0804">Transcription</keyword>
<evidence type="ECO:0000313" key="5">
    <source>
        <dbReference type="EMBL" id="MDP9794184.1"/>
    </source>
</evidence>
<evidence type="ECO:0000256" key="3">
    <source>
        <dbReference type="ARBA" id="ARBA00023163"/>
    </source>
</evidence>
<dbReference type="PROSITE" id="PS01124">
    <property type="entry name" value="HTH_ARAC_FAMILY_2"/>
    <property type="match status" value="1"/>
</dbReference>
<feature type="domain" description="HTH araC/xylS-type" evidence="4">
    <location>
        <begin position="1"/>
        <end position="41"/>
    </location>
</feature>
<dbReference type="InterPro" id="IPR018060">
    <property type="entry name" value="HTH_AraC"/>
</dbReference>
<protein>
    <submittedName>
        <fullName evidence="5">AraC-like DNA-binding protein</fullName>
    </submittedName>
</protein>
<reference evidence="5 6" key="1">
    <citation type="submission" date="2023-07" db="EMBL/GenBank/DDBJ databases">
        <title>Sequencing the genomes of 1000 actinobacteria strains.</title>
        <authorList>
            <person name="Klenk H.-P."/>
        </authorList>
    </citation>
    <scope>NUCLEOTIDE SEQUENCE [LARGE SCALE GENOMIC DNA]</scope>
    <source>
        <strain evidence="5 6">DSM 44710</strain>
    </source>
</reference>
<dbReference type="PRINTS" id="PR00032">
    <property type="entry name" value="HTHARAC"/>
</dbReference>
<accession>A0ABT9MRW7</accession>
<dbReference type="SUPFAM" id="SSF46689">
    <property type="entry name" value="Homeodomain-like"/>
    <property type="match status" value="1"/>
</dbReference>
<keyword evidence="1" id="KW-0805">Transcription regulation</keyword>
<sequence length="44" mass="5267">MAGDRLTISEAAARWQFSDASHFTRQFRHRYGTTPREFARQRRP</sequence>
<gene>
    <name evidence="5" type="ORF">J2S43_002696</name>
</gene>
<dbReference type="InterPro" id="IPR020449">
    <property type="entry name" value="Tscrpt_reg_AraC-type_HTH"/>
</dbReference>
<organism evidence="5 6">
    <name type="scientific">Catenuloplanes nepalensis</name>
    <dbReference type="NCBI Taxonomy" id="587533"/>
    <lineage>
        <taxon>Bacteria</taxon>
        <taxon>Bacillati</taxon>
        <taxon>Actinomycetota</taxon>
        <taxon>Actinomycetes</taxon>
        <taxon>Micromonosporales</taxon>
        <taxon>Micromonosporaceae</taxon>
        <taxon>Catenuloplanes</taxon>
    </lineage>
</organism>